<gene>
    <name evidence="5" type="ordered locus">Dtox_2291</name>
</gene>
<dbReference type="Pfam" id="PF00248">
    <property type="entry name" value="Aldo_ket_red"/>
    <property type="match status" value="1"/>
</dbReference>
<keyword evidence="1" id="KW-0479">Metal-binding</keyword>
<keyword evidence="6" id="KW-1185">Reference proteome</keyword>
<protein>
    <submittedName>
        <fullName evidence="5">Aldo/keto reductase</fullName>
    </submittedName>
</protein>
<dbReference type="GO" id="GO:0051536">
    <property type="term" value="F:iron-sulfur cluster binding"/>
    <property type="evidence" value="ECO:0007669"/>
    <property type="project" value="UniProtKB-KW"/>
</dbReference>
<dbReference type="OrthoDB" id="9773828at2"/>
<evidence type="ECO:0000313" key="5">
    <source>
        <dbReference type="EMBL" id="ACV63105.1"/>
    </source>
</evidence>
<accession>C8VZX7</accession>
<keyword evidence="3" id="KW-0411">Iron-sulfur</keyword>
<dbReference type="InterPro" id="IPR020471">
    <property type="entry name" value="AKR"/>
</dbReference>
<evidence type="ECO:0000313" key="6">
    <source>
        <dbReference type="Proteomes" id="UP000002217"/>
    </source>
</evidence>
<reference evidence="5 6" key="1">
    <citation type="journal article" date="2009" name="Stand. Genomic Sci.">
        <title>Complete genome sequence of Desulfotomaculum acetoxidans type strain (5575).</title>
        <authorList>
            <person name="Spring S."/>
            <person name="Lapidus A."/>
            <person name="Schroder M."/>
            <person name="Gleim D."/>
            <person name="Sims D."/>
            <person name="Meincke L."/>
            <person name="Glavina Del Rio T."/>
            <person name="Tice H."/>
            <person name="Copeland A."/>
            <person name="Cheng J.F."/>
            <person name="Lucas S."/>
            <person name="Chen F."/>
            <person name="Nolan M."/>
            <person name="Bruce D."/>
            <person name="Goodwin L."/>
            <person name="Pitluck S."/>
            <person name="Ivanova N."/>
            <person name="Mavromatis K."/>
            <person name="Mikhailova N."/>
            <person name="Pati A."/>
            <person name="Chen A."/>
            <person name="Palaniappan K."/>
            <person name="Land M."/>
            <person name="Hauser L."/>
            <person name="Chang Y.J."/>
            <person name="Jeffries C.D."/>
            <person name="Chain P."/>
            <person name="Saunders E."/>
            <person name="Brettin T."/>
            <person name="Detter J.C."/>
            <person name="Goker M."/>
            <person name="Bristow J."/>
            <person name="Eisen J.A."/>
            <person name="Markowitz V."/>
            <person name="Hugenholtz P."/>
            <person name="Kyrpides N.C."/>
            <person name="Klenk H.P."/>
            <person name="Han C."/>
        </authorList>
    </citation>
    <scope>NUCLEOTIDE SEQUENCE [LARGE SCALE GENOMIC DNA]</scope>
    <source>
        <strain evidence="6">ATCC 49208 / DSM 771 / VKM B-1644</strain>
    </source>
</reference>
<dbReference type="KEGG" id="dae:Dtox_2291"/>
<dbReference type="Gene3D" id="3.20.20.100">
    <property type="entry name" value="NADP-dependent oxidoreductase domain"/>
    <property type="match status" value="1"/>
</dbReference>
<dbReference type="RefSeq" id="WP_015757806.1">
    <property type="nucleotide sequence ID" value="NC_013216.1"/>
</dbReference>
<evidence type="ECO:0000256" key="1">
    <source>
        <dbReference type="ARBA" id="ARBA00022723"/>
    </source>
</evidence>
<dbReference type="PRINTS" id="PR00069">
    <property type="entry name" value="ALDKETRDTASE"/>
</dbReference>
<dbReference type="PROSITE" id="PS51379">
    <property type="entry name" value="4FE4S_FER_2"/>
    <property type="match status" value="1"/>
</dbReference>
<dbReference type="SUPFAM" id="SSF46548">
    <property type="entry name" value="alpha-helical ferredoxin"/>
    <property type="match status" value="1"/>
</dbReference>
<dbReference type="CDD" id="cd19100">
    <property type="entry name" value="AKR_unchar"/>
    <property type="match status" value="1"/>
</dbReference>
<name>C8VZX7_DESAS</name>
<dbReference type="PANTHER" id="PTHR43312">
    <property type="entry name" value="D-THREO-ALDOSE 1-DEHYDROGENASE"/>
    <property type="match status" value="1"/>
</dbReference>
<evidence type="ECO:0000259" key="4">
    <source>
        <dbReference type="PROSITE" id="PS51379"/>
    </source>
</evidence>
<feature type="domain" description="4Fe-4S ferredoxin-type" evidence="4">
    <location>
        <begin position="298"/>
        <end position="327"/>
    </location>
</feature>
<dbReference type="InterPro" id="IPR036812">
    <property type="entry name" value="NAD(P)_OxRdtase_dom_sf"/>
</dbReference>
<dbReference type="eggNOG" id="COG1453">
    <property type="taxonomic scope" value="Bacteria"/>
</dbReference>
<dbReference type="Proteomes" id="UP000002217">
    <property type="component" value="Chromosome"/>
</dbReference>
<dbReference type="PANTHER" id="PTHR43312:SF1">
    <property type="entry name" value="NADP-DEPENDENT OXIDOREDUCTASE DOMAIN-CONTAINING PROTEIN"/>
    <property type="match status" value="1"/>
</dbReference>
<dbReference type="InterPro" id="IPR053135">
    <property type="entry name" value="AKR2_Oxidoreductase"/>
</dbReference>
<dbReference type="PROSITE" id="PS00198">
    <property type="entry name" value="4FE4S_FER_1"/>
    <property type="match status" value="1"/>
</dbReference>
<dbReference type="InterPro" id="IPR017900">
    <property type="entry name" value="4Fe4S_Fe_S_CS"/>
</dbReference>
<dbReference type="InterPro" id="IPR017896">
    <property type="entry name" value="4Fe4S_Fe-S-bd"/>
</dbReference>
<proteinExistence type="predicted"/>
<dbReference type="AlphaFoldDB" id="C8VZX7"/>
<dbReference type="HOGENOM" id="CLU_023205_3_1_9"/>
<sequence>MKYRVLGKTGLNVSVIGFGGIPIQRVTEKEATLIINRALDLGINFIDTARGYTDSEAKLGVALKNRRQQVYIATKSMDRTAEGITIDINKSLQTLGVDYIDLYQLHNVKDKAALEQVLSAQGALGALKKAKAQGLIKHIGITGHILPILLEALATEEIETVQFPFNAVEAKEAEALLNLAVKTNTGIIIMKPLAGGALQNPELALRFILEYPLSTVIPGMDKVEQVDQNVLAAHNFLPLLPAEKRILEEEAKKLGQAFCRRCEYCQPCRQGIEIPMVFLLDTYYTRYNLQGWAKERYRGLKTSAAACIQCGECEEKCPYNLPIKEMLSEAAGRLGQI</sequence>
<dbReference type="InterPro" id="IPR023210">
    <property type="entry name" value="NADP_OxRdtase_dom"/>
</dbReference>
<dbReference type="SUPFAM" id="SSF51430">
    <property type="entry name" value="NAD(P)-linked oxidoreductase"/>
    <property type="match status" value="1"/>
</dbReference>
<organism evidence="5 6">
    <name type="scientific">Desulfofarcimen acetoxidans (strain ATCC 49208 / DSM 771 / KCTC 5769 / VKM B-1644 / 5575)</name>
    <name type="common">Desulfotomaculum acetoxidans</name>
    <dbReference type="NCBI Taxonomy" id="485916"/>
    <lineage>
        <taxon>Bacteria</taxon>
        <taxon>Bacillati</taxon>
        <taxon>Bacillota</taxon>
        <taxon>Clostridia</taxon>
        <taxon>Eubacteriales</taxon>
        <taxon>Peptococcaceae</taxon>
        <taxon>Desulfofarcimen</taxon>
    </lineage>
</organism>
<dbReference type="STRING" id="485916.Dtox_2291"/>
<evidence type="ECO:0000256" key="2">
    <source>
        <dbReference type="ARBA" id="ARBA00023004"/>
    </source>
</evidence>
<dbReference type="GO" id="GO:0016491">
    <property type="term" value="F:oxidoreductase activity"/>
    <property type="evidence" value="ECO:0007669"/>
    <property type="project" value="InterPro"/>
</dbReference>
<dbReference type="EMBL" id="CP001720">
    <property type="protein sequence ID" value="ACV63105.1"/>
    <property type="molecule type" value="Genomic_DNA"/>
</dbReference>
<keyword evidence="2" id="KW-0408">Iron</keyword>
<dbReference type="GO" id="GO:0046872">
    <property type="term" value="F:metal ion binding"/>
    <property type="evidence" value="ECO:0007669"/>
    <property type="project" value="UniProtKB-KW"/>
</dbReference>
<dbReference type="Pfam" id="PF13534">
    <property type="entry name" value="Fer4_17"/>
    <property type="match status" value="1"/>
</dbReference>
<evidence type="ECO:0000256" key="3">
    <source>
        <dbReference type="ARBA" id="ARBA00023014"/>
    </source>
</evidence>